<protein>
    <submittedName>
        <fullName evidence="1">Uncharacterized protein</fullName>
    </submittedName>
</protein>
<dbReference type="AlphaFoldDB" id="A0A1G2MCS1"/>
<proteinExistence type="predicted"/>
<comment type="caution">
    <text evidence="1">The sequence shown here is derived from an EMBL/GenBank/DDBJ whole genome shotgun (WGS) entry which is preliminary data.</text>
</comment>
<name>A0A1G2MCS1_9BACT</name>
<evidence type="ECO:0000313" key="1">
    <source>
        <dbReference type="EMBL" id="OHA21706.1"/>
    </source>
</evidence>
<reference evidence="1 2" key="1">
    <citation type="journal article" date="2016" name="Nat. Commun.">
        <title>Thousands of microbial genomes shed light on interconnected biogeochemical processes in an aquifer system.</title>
        <authorList>
            <person name="Anantharaman K."/>
            <person name="Brown C.T."/>
            <person name="Hug L.A."/>
            <person name="Sharon I."/>
            <person name="Castelle C.J."/>
            <person name="Probst A.J."/>
            <person name="Thomas B.C."/>
            <person name="Singh A."/>
            <person name="Wilkins M.J."/>
            <person name="Karaoz U."/>
            <person name="Brodie E.L."/>
            <person name="Williams K.H."/>
            <person name="Hubbard S.S."/>
            <person name="Banfield J.F."/>
        </authorList>
    </citation>
    <scope>NUCLEOTIDE SEQUENCE [LARGE SCALE GENOMIC DNA]</scope>
</reference>
<gene>
    <name evidence="1" type="ORF">A2W52_04515</name>
</gene>
<accession>A0A1G2MCS1</accession>
<evidence type="ECO:0000313" key="2">
    <source>
        <dbReference type="Proteomes" id="UP000176493"/>
    </source>
</evidence>
<dbReference type="Proteomes" id="UP000176493">
    <property type="component" value="Unassembled WGS sequence"/>
</dbReference>
<organism evidence="1 2">
    <name type="scientific">Candidatus Taylorbacteria bacterium RIFCSPHIGHO2_02_49_25</name>
    <dbReference type="NCBI Taxonomy" id="1802305"/>
    <lineage>
        <taxon>Bacteria</taxon>
        <taxon>Candidatus Tayloriibacteriota</taxon>
    </lineage>
</organism>
<sequence length="260" mass="30856">MKNNAVQVRTYAELTEHEQEMRYETEPEKTSWVRKVDGQTQILFHLKNGIWLLERRPPEPEKEYEKESFTYETLTEAVAQAWRTKHPYPEGYEQLKPEEREAVYRAKQIYLGGRSDPTGSKGAETSVTLHRTRDKQWFLCTKTYGRFEGTHFERVEKDRVKGLLSVTNRYPRPYWYLGQVGITSQKEVAKVYSAKTYSACADRRGWGQMMEELHHTKDNRWFLLTVVDDDVDSSRTRHSWRKLTEEHARQWLERTQKSGA</sequence>
<dbReference type="EMBL" id="MHRJ01000041">
    <property type="protein sequence ID" value="OHA21706.1"/>
    <property type="molecule type" value="Genomic_DNA"/>
</dbReference>